<dbReference type="AlphaFoldDB" id="A0A2B7XJF5"/>
<keyword evidence="3" id="KW-1185">Reference proteome</keyword>
<dbReference type="STRING" id="2060905.A0A2B7XJF5"/>
<name>A0A2B7XJF5_9EURO</name>
<evidence type="ECO:0000256" key="1">
    <source>
        <dbReference type="SAM" id="MobiDB-lite"/>
    </source>
</evidence>
<gene>
    <name evidence="2" type="ORF">GX51_00818</name>
</gene>
<protein>
    <submittedName>
        <fullName evidence="2">Uncharacterized protein</fullName>
    </submittedName>
</protein>
<reference evidence="2 3" key="1">
    <citation type="submission" date="2017-10" db="EMBL/GenBank/DDBJ databases">
        <title>Comparative genomics in systemic dimorphic fungi from Ajellomycetaceae.</title>
        <authorList>
            <person name="Munoz J.F."/>
            <person name="Mcewen J.G."/>
            <person name="Clay O.K."/>
            <person name="Cuomo C.A."/>
        </authorList>
    </citation>
    <scope>NUCLEOTIDE SEQUENCE [LARGE SCALE GENOMIC DNA]</scope>
    <source>
        <strain evidence="2 3">UAMH130</strain>
    </source>
</reference>
<dbReference type="EMBL" id="PDNC01000006">
    <property type="protein sequence ID" value="PGH09065.1"/>
    <property type="molecule type" value="Genomic_DNA"/>
</dbReference>
<feature type="region of interest" description="Disordered" evidence="1">
    <location>
        <begin position="15"/>
        <end position="46"/>
    </location>
</feature>
<dbReference type="OrthoDB" id="4197538at2759"/>
<evidence type="ECO:0000313" key="2">
    <source>
        <dbReference type="EMBL" id="PGH09065.1"/>
    </source>
</evidence>
<accession>A0A2B7XJF5</accession>
<proteinExistence type="predicted"/>
<evidence type="ECO:0000313" key="3">
    <source>
        <dbReference type="Proteomes" id="UP000224080"/>
    </source>
</evidence>
<comment type="caution">
    <text evidence="2">The sequence shown here is derived from an EMBL/GenBank/DDBJ whole genome shotgun (WGS) entry which is preliminary data.</text>
</comment>
<organism evidence="2 3">
    <name type="scientific">Blastomyces parvus</name>
    <dbReference type="NCBI Taxonomy" id="2060905"/>
    <lineage>
        <taxon>Eukaryota</taxon>
        <taxon>Fungi</taxon>
        <taxon>Dikarya</taxon>
        <taxon>Ascomycota</taxon>
        <taxon>Pezizomycotina</taxon>
        <taxon>Eurotiomycetes</taxon>
        <taxon>Eurotiomycetidae</taxon>
        <taxon>Onygenales</taxon>
        <taxon>Ajellomycetaceae</taxon>
        <taxon>Blastomyces</taxon>
    </lineage>
</organism>
<dbReference type="Proteomes" id="UP000224080">
    <property type="component" value="Unassembled WGS sequence"/>
</dbReference>
<sequence>MSAWWLPLSRQLEQISPRSGDVSDQDPFAQSPQEIDEISDNEDKGSAELQAINHICDILDIPMLPAAPGARHCYSPVFLGPGSMEEKVSVKPSQSMIDFLGNRFDVDATWRVYGGFGH</sequence>